<evidence type="ECO:0000313" key="3">
    <source>
        <dbReference type="EMBL" id="CAG8575498.1"/>
    </source>
</evidence>
<dbReference type="InterPro" id="IPR000008">
    <property type="entry name" value="C2_dom"/>
</dbReference>
<sequence length="372" mass="40484">MSSKPAPKLGELVIVVIAAKNLVNREAIGKADPFATFRIGSHAKRTKTVKRGGQNPEWDEEIRFQLLDEPSNKKMKIQVYNEDKREHELLGETMIELNEVLTKGEWDGKEVGEICLEMTLYRPEPPPGAAQGIINSSHPQRPPANAVPVTAPHQQQPYNNLTHTPSLSAHQSPNLTTAYPQQQQLNSQYPPPHSTSPNPAPAAVNYSPQNNVYPPVNNSTYHPPPVHQTSGTFYSPAIQSRPLPQHQATLPLQPPVTSGYPPASGVSGYPQVSSPPVQSSPLPLNSPPPVNPGVPLSFPVPVAPHSINGGYPPSNAYPPNNQYNYGFPPNNIYQNQQAYPPTNVYPPPAQAGSQPYPPPQFGQAYPPYPPST</sequence>
<feature type="region of interest" description="Disordered" evidence="1">
    <location>
        <begin position="311"/>
        <end position="372"/>
    </location>
</feature>
<dbReference type="Gene3D" id="2.60.40.150">
    <property type="entry name" value="C2 domain"/>
    <property type="match status" value="1"/>
</dbReference>
<gene>
    <name evidence="3" type="ORF">AGERDE_LOCUS7857</name>
</gene>
<dbReference type="InterPro" id="IPR052981">
    <property type="entry name" value="Ingression_C2_domain"/>
</dbReference>
<evidence type="ECO:0000256" key="1">
    <source>
        <dbReference type="SAM" id="MobiDB-lite"/>
    </source>
</evidence>
<reference evidence="3" key="1">
    <citation type="submission" date="2021-06" db="EMBL/GenBank/DDBJ databases">
        <authorList>
            <person name="Kallberg Y."/>
            <person name="Tangrot J."/>
            <person name="Rosling A."/>
        </authorList>
    </citation>
    <scope>NUCLEOTIDE SEQUENCE</scope>
    <source>
        <strain evidence="3">MT106</strain>
    </source>
</reference>
<evidence type="ECO:0000313" key="4">
    <source>
        <dbReference type="Proteomes" id="UP000789831"/>
    </source>
</evidence>
<feature type="domain" description="C2" evidence="2">
    <location>
        <begin position="1"/>
        <end position="110"/>
    </location>
</feature>
<name>A0A9N9BTM5_9GLOM</name>
<evidence type="ECO:0000259" key="2">
    <source>
        <dbReference type="PROSITE" id="PS50004"/>
    </source>
</evidence>
<dbReference type="SUPFAM" id="SSF49562">
    <property type="entry name" value="C2 domain (Calcium/lipid-binding domain, CaLB)"/>
    <property type="match status" value="1"/>
</dbReference>
<feature type="compositionally biased region" description="Low complexity" evidence="1">
    <location>
        <begin position="264"/>
        <end position="283"/>
    </location>
</feature>
<dbReference type="AlphaFoldDB" id="A0A9N9BTM5"/>
<protein>
    <submittedName>
        <fullName evidence="3">13352_t:CDS:1</fullName>
    </submittedName>
</protein>
<comment type="caution">
    <text evidence="3">The sequence shown here is derived from an EMBL/GenBank/DDBJ whole genome shotgun (WGS) entry which is preliminary data.</text>
</comment>
<keyword evidence="4" id="KW-1185">Reference proteome</keyword>
<dbReference type="PROSITE" id="PS50004">
    <property type="entry name" value="C2"/>
    <property type="match status" value="1"/>
</dbReference>
<feature type="region of interest" description="Disordered" evidence="1">
    <location>
        <begin position="122"/>
        <end position="287"/>
    </location>
</feature>
<dbReference type="Proteomes" id="UP000789831">
    <property type="component" value="Unassembled WGS sequence"/>
</dbReference>
<accession>A0A9N9BTM5</accession>
<dbReference type="PANTHER" id="PTHR47052">
    <property type="entry name" value="CONSERVED SERINE PROLINE-RICH PROTEIN (AFU_ORTHOLOGUE AFUA_2G01790)"/>
    <property type="match status" value="1"/>
</dbReference>
<feature type="compositionally biased region" description="Polar residues" evidence="1">
    <location>
        <begin position="152"/>
        <end position="188"/>
    </location>
</feature>
<dbReference type="InterPro" id="IPR035892">
    <property type="entry name" value="C2_domain_sf"/>
</dbReference>
<dbReference type="Pfam" id="PF00168">
    <property type="entry name" value="C2"/>
    <property type="match status" value="1"/>
</dbReference>
<dbReference type="PANTHER" id="PTHR47052:SF3">
    <property type="entry name" value="INGRESSION PROTEIN 1"/>
    <property type="match status" value="1"/>
</dbReference>
<feature type="compositionally biased region" description="Polar residues" evidence="1">
    <location>
        <begin position="331"/>
        <end position="340"/>
    </location>
</feature>
<feature type="compositionally biased region" description="Pro residues" evidence="1">
    <location>
        <begin position="343"/>
        <end position="372"/>
    </location>
</feature>
<dbReference type="OrthoDB" id="270970at2759"/>
<feature type="compositionally biased region" description="Pro residues" evidence="1">
    <location>
        <begin position="189"/>
        <end position="200"/>
    </location>
</feature>
<feature type="compositionally biased region" description="Polar residues" evidence="1">
    <location>
        <begin position="206"/>
        <end position="233"/>
    </location>
</feature>
<organism evidence="3 4">
    <name type="scientific">Ambispora gerdemannii</name>
    <dbReference type="NCBI Taxonomy" id="144530"/>
    <lineage>
        <taxon>Eukaryota</taxon>
        <taxon>Fungi</taxon>
        <taxon>Fungi incertae sedis</taxon>
        <taxon>Mucoromycota</taxon>
        <taxon>Glomeromycotina</taxon>
        <taxon>Glomeromycetes</taxon>
        <taxon>Archaeosporales</taxon>
        <taxon>Ambisporaceae</taxon>
        <taxon>Ambispora</taxon>
    </lineage>
</organism>
<dbReference type="EMBL" id="CAJVPL010001526">
    <property type="protein sequence ID" value="CAG8575498.1"/>
    <property type="molecule type" value="Genomic_DNA"/>
</dbReference>
<dbReference type="SMART" id="SM00239">
    <property type="entry name" value="C2"/>
    <property type="match status" value="1"/>
</dbReference>
<proteinExistence type="predicted"/>